<gene>
    <name evidence="2" type="ORF">BECKMB1821G_GA0114241_103634</name>
    <name evidence="4" type="ORF">BECKMB1821H_GA0114242_10105</name>
    <name evidence="3" type="ORF">BECKMB1821I_GA0114274_10105</name>
</gene>
<accession>A0A450XJD5</accession>
<dbReference type="EMBL" id="CAADGH010000010">
    <property type="protein sequence ID" value="VFK74779.1"/>
    <property type="molecule type" value="Genomic_DNA"/>
</dbReference>
<reference evidence="3" key="1">
    <citation type="submission" date="2019-02" db="EMBL/GenBank/DDBJ databases">
        <authorList>
            <person name="Gruber-Vodicka R. H."/>
            <person name="Seah K. B. B."/>
        </authorList>
    </citation>
    <scope>NUCLEOTIDE SEQUENCE</scope>
    <source>
        <strain evidence="2">BECK_BZ197</strain>
        <strain evidence="4">BECK_BZ198</strain>
        <strain evidence="3">BECK_BZ199</strain>
    </source>
</reference>
<dbReference type="EMBL" id="CAADFO010000036">
    <property type="protein sequence ID" value="VFK28384.1"/>
    <property type="molecule type" value="Genomic_DNA"/>
</dbReference>
<evidence type="ECO:0000313" key="2">
    <source>
        <dbReference type="EMBL" id="VFK28384.1"/>
    </source>
</evidence>
<evidence type="ECO:0000259" key="1">
    <source>
        <dbReference type="PROSITE" id="PS50846"/>
    </source>
</evidence>
<sequence>MTTITEISCTHSVARTIRVTGMSGSECEQTIRRGLHILPGVREARAEHRTGRVWVSYDLGAIRLQALEERLAQLGYPPKNGFGARIQRAWIYFTEQNRRDNLTHRGHCCNKPPGA</sequence>
<evidence type="ECO:0000313" key="3">
    <source>
        <dbReference type="EMBL" id="VFK29440.1"/>
    </source>
</evidence>
<dbReference type="InterPro" id="IPR036163">
    <property type="entry name" value="HMA_dom_sf"/>
</dbReference>
<organism evidence="3">
    <name type="scientific">Candidatus Kentrum sp. MB</name>
    <dbReference type="NCBI Taxonomy" id="2138164"/>
    <lineage>
        <taxon>Bacteria</taxon>
        <taxon>Pseudomonadati</taxon>
        <taxon>Pseudomonadota</taxon>
        <taxon>Gammaproteobacteria</taxon>
        <taxon>Candidatus Kentrum</taxon>
    </lineage>
</organism>
<name>A0A450XJD5_9GAMM</name>
<proteinExistence type="predicted"/>
<dbReference type="PROSITE" id="PS50846">
    <property type="entry name" value="HMA_2"/>
    <property type="match status" value="1"/>
</dbReference>
<protein>
    <submittedName>
        <fullName evidence="3">Copper chaperone CopZ</fullName>
    </submittedName>
</protein>
<dbReference type="Gene3D" id="3.30.70.100">
    <property type="match status" value="1"/>
</dbReference>
<dbReference type="CDD" id="cd00371">
    <property type="entry name" value="HMA"/>
    <property type="match status" value="1"/>
</dbReference>
<evidence type="ECO:0000313" key="4">
    <source>
        <dbReference type="EMBL" id="VFK74779.1"/>
    </source>
</evidence>
<dbReference type="AlphaFoldDB" id="A0A450XJD5"/>
<dbReference type="SUPFAM" id="SSF55008">
    <property type="entry name" value="HMA, heavy metal-associated domain"/>
    <property type="match status" value="1"/>
</dbReference>
<dbReference type="Pfam" id="PF00403">
    <property type="entry name" value="HMA"/>
    <property type="match status" value="1"/>
</dbReference>
<feature type="domain" description="HMA" evidence="1">
    <location>
        <begin position="13"/>
        <end position="79"/>
    </location>
</feature>
<dbReference type="GO" id="GO:0046872">
    <property type="term" value="F:metal ion binding"/>
    <property type="evidence" value="ECO:0007669"/>
    <property type="project" value="InterPro"/>
</dbReference>
<dbReference type="InterPro" id="IPR006121">
    <property type="entry name" value="HMA_dom"/>
</dbReference>
<dbReference type="EMBL" id="CAADFQ010000010">
    <property type="protein sequence ID" value="VFK29440.1"/>
    <property type="molecule type" value="Genomic_DNA"/>
</dbReference>